<dbReference type="EMBL" id="LAZR01000091">
    <property type="protein sequence ID" value="KKN92831.1"/>
    <property type="molecule type" value="Genomic_DNA"/>
</dbReference>
<dbReference type="PANTHER" id="PTHR42836">
    <property type="entry name" value="7-CARBOXY-7-DEAZAGUANINE SYNTHASE"/>
    <property type="match status" value="1"/>
</dbReference>
<dbReference type="InterPro" id="IPR058240">
    <property type="entry name" value="rSAM_sf"/>
</dbReference>
<protein>
    <recommendedName>
        <fullName evidence="8">Radical SAM core domain-containing protein</fullName>
    </recommendedName>
</protein>
<dbReference type="InterPro" id="IPR013785">
    <property type="entry name" value="Aldolase_TIM"/>
</dbReference>
<evidence type="ECO:0000313" key="9">
    <source>
        <dbReference type="EMBL" id="KKN92831.1"/>
    </source>
</evidence>
<keyword evidence="2" id="KW-0949">S-adenosyl-L-methionine</keyword>
<keyword evidence="3" id="KW-0479">Metal-binding</keyword>
<dbReference type="PIRSF" id="PIRSF000370">
    <property type="entry name" value="QueE"/>
    <property type="match status" value="1"/>
</dbReference>
<dbReference type="PROSITE" id="PS51918">
    <property type="entry name" value="RADICAL_SAM"/>
    <property type="match status" value="1"/>
</dbReference>
<accession>A0A0F9X232</accession>
<dbReference type="PANTHER" id="PTHR42836:SF1">
    <property type="entry name" value="7-CARBOXY-7-DEAZAGUANINE SYNTHASE"/>
    <property type="match status" value="1"/>
</dbReference>
<keyword evidence="5" id="KW-0408">Iron</keyword>
<evidence type="ECO:0000256" key="6">
    <source>
        <dbReference type="ARBA" id="ARBA00023014"/>
    </source>
</evidence>
<proteinExistence type="inferred from homology"/>
<dbReference type="SUPFAM" id="SSF102114">
    <property type="entry name" value="Radical SAM enzymes"/>
    <property type="match status" value="1"/>
</dbReference>
<evidence type="ECO:0000256" key="5">
    <source>
        <dbReference type="ARBA" id="ARBA00023004"/>
    </source>
</evidence>
<dbReference type="HAMAP" id="MF_00917">
    <property type="entry name" value="QueE"/>
    <property type="match status" value="1"/>
</dbReference>
<dbReference type="CDD" id="cd01335">
    <property type="entry name" value="Radical_SAM"/>
    <property type="match status" value="1"/>
</dbReference>
<reference evidence="9" key="1">
    <citation type="journal article" date="2015" name="Nature">
        <title>Complex archaea that bridge the gap between prokaryotes and eukaryotes.</title>
        <authorList>
            <person name="Spang A."/>
            <person name="Saw J.H."/>
            <person name="Jorgensen S.L."/>
            <person name="Zaremba-Niedzwiedzka K."/>
            <person name="Martijn J."/>
            <person name="Lind A.E."/>
            <person name="van Eijk R."/>
            <person name="Schleper C."/>
            <person name="Guy L."/>
            <person name="Ettema T.J."/>
        </authorList>
    </citation>
    <scope>NUCLEOTIDE SEQUENCE</scope>
</reference>
<dbReference type="Pfam" id="PF04055">
    <property type="entry name" value="Radical_SAM"/>
    <property type="match status" value="1"/>
</dbReference>
<dbReference type="InterPro" id="IPR024924">
    <property type="entry name" value="7-CO-7-deazaguanine_synth-like"/>
</dbReference>
<name>A0A0F9X232_9ZZZZ</name>
<dbReference type="AlphaFoldDB" id="A0A0F9X232"/>
<evidence type="ECO:0000256" key="4">
    <source>
        <dbReference type="ARBA" id="ARBA00022842"/>
    </source>
</evidence>
<keyword evidence="7" id="KW-0456">Lyase</keyword>
<evidence type="ECO:0000256" key="1">
    <source>
        <dbReference type="ARBA" id="ARBA00022485"/>
    </source>
</evidence>
<evidence type="ECO:0000256" key="2">
    <source>
        <dbReference type="ARBA" id="ARBA00022691"/>
    </source>
</evidence>
<evidence type="ECO:0000256" key="3">
    <source>
        <dbReference type="ARBA" id="ARBA00022723"/>
    </source>
</evidence>
<gene>
    <name evidence="9" type="ORF">LCGC14_0203590</name>
</gene>
<dbReference type="Gene3D" id="3.20.20.70">
    <property type="entry name" value="Aldolase class I"/>
    <property type="match status" value="1"/>
</dbReference>
<evidence type="ECO:0000259" key="8">
    <source>
        <dbReference type="PROSITE" id="PS51918"/>
    </source>
</evidence>
<keyword evidence="6" id="KW-0411">Iron-sulfur</keyword>
<dbReference type="InterPro" id="IPR007197">
    <property type="entry name" value="rSAM"/>
</dbReference>
<evidence type="ECO:0000256" key="7">
    <source>
        <dbReference type="ARBA" id="ARBA00023239"/>
    </source>
</evidence>
<keyword evidence="1" id="KW-0004">4Fe-4S</keyword>
<dbReference type="GO" id="GO:0016829">
    <property type="term" value="F:lyase activity"/>
    <property type="evidence" value="ECO:0007669"/>
    <property type="project" value="UniProtKB-KW"/>
</dbReference>
<sequence>MSEHLIVNEIYRSIAGESSQAGLPCVLIRLTGCNLRCHWCDTPQALDEGEPMTIDAILDRIAAPSCPRVLVTGGEPLTQPAAPQLLQRLCDAGYDVMLETNGTLDVSGVDPRVRRVLDIKCPSSRAAEETCWANLEHLRAGDEVKFVIADRDDFDFARRVACEHKLIGRCEVLFSPVLDRLKPAELAEWILTDGLDVRLGVQLHKIIWPDRDRGV</sequence>
<organism evidence="9">
    <name type="scientific">marine sediment metagenome</name>
    <dbReference type="NCBI Taxonomy" id="412755"/>
    <lineage>
        <taxon>unclassified sequences</taxon>
        <taxon>metagenomes</taxon>
        <taxon>ecological metagenomes</taxon>
    </lineage>
</organism>
<dbReference type="SFLD" id="SFLDS00029">
    <property type="entry name" value="Radical_SAM"/>
    <property type="match status" value="1"/>
</dbReference>
<feature type="domain" description="Radical SAM core" evidence="8">
    <location>
        <begin position="20"/>
        <end position="210"/>
    </location>
</feature>
<keyword evidence="4" id="KW-0460">Magnesium</keyword>
<dbReference type="GO" id="GO:0046872">
    <property type="term" value="F:metal ion binding"/>
    <property type="evidence" value="ECO:0007669"/>
    <property type="project" value="UniProtKB-KW"/>
</dbReference>
<dbReference type="GO" id="GO:0051539">
    <property type="term" value="F:4 iron, 4 sulfur cluster binding"/>
    <property type="evidence" value="ECO:0007669"/>
    <property type="project" value="UniProtKB-KW"/>
</dbReference>
<comment type="caution">
    <text evidence="9">The sequence shown here is derived from an EMBL/GenBank/DDBJ whole genome shotgun (WGS) entry which is preliminary data.</text>
</comment>